<dbReference type="PANTHER" id="PTHR38887">
    <property type="entry name" value="CHROMOSOME 21, WHOLE GENOME SHOTGUN SEQUENCE"/>
    <property type="match status" value="1"/>
</dbReference>
<gene>
    <name evidence="2" type="ORF">Z520_01430</name>
</gene>
<evidence type="ECO:0000313" key="2">
    <source>
        <dbReference type="EMBL" id="KIY02965.1"/>
    </source>
</evidence>
<feature type="region of interest" description="Disordered" evidence="1">
    <location>
        <begin position="45"/>
        <end position="70"/>
    </location>
</feature>
<reference evidence="2 3" key="1">
    <citation type="submission" date="2015-01" db="EMBL/GenBank/DDBJ databases">
        <title>The Genome Sequence of Fonsecaea multimorphosa CBS 102226.</title>
        <authorList>
            <consortium name="The Broad Institute Genomics Platform"/>
            <person name="Cuomo C."/>
            <person name="de Hoog S."/>
            <person name="Gorbushina A."/>
            <person name="Stielow B."/>
            <person name="Teixiera M."/>
            <person name="Abouelleil A."/>
            <person name="Chapman S.B."/>
            <person name="Priest M."/>
            <person name="Young S.K."/>
            <person name="Wortman J."/>
            <person name="Nusbaum C."/>
            <person name="Birren B."/>
        </authorList>
    </citation>
    <scope>NUCLEOTIDE SEQUENCE [LARGE SCALE GENOMIC DNA]</scope>
    <source>
        <strain evidence="2 3">CBS 102226</strain>
    </source>
</reference>
<evidence type="ECO:0000256" key="1">
    <source>
        <dbReference type="SAM" id="MobiDB-lite"/>
    </source>
</evidence>
<dbReference type="PANTHER" id="PTHR38887:SF1">
    <property type="entry name" value="RAS MODIFICATION PROTEIN ERF4"/>
    <property type="match status" value="1"/>
</dbReference>
<sequence>MCNLQDHGDPSSNESASDYEEGHEVTSDQNVDSLVTDFIHAHERPTTSASRSAASAAKLPHPVVIPQRRPGNKQRGFVKAYAPALGQYGIDQDTFLEFIRAMNKAVQQNAWLAAIQLAAVGASFVPNGIATGVSLAVQFVASAIAQAEAKWRTNSFLDRMNREFFRPRGLFCLLMSYNPIAMGTQSAREDPDALSKALLSSSPTSKQKLTARAKKNLRNPIAATAEGEENLPTSTAPLIYPETIGVEKPRSPGEPEQKQKLGDRLNQYFDKRAQARYAKESNRDILSNPQPVQFKNKYLDPNSAVSNGGLLGLVSGGRLTRDPDKIKQSTQAAMASQEQAIREQQSAMMATMQQQLQAMNLPPEQQQEYLKQYQDLYSLQLQQIQQQSDLVEKGQWQRRIVRDILYLMIVDMPSDAEMAAARRQLNSAGQAEPTEDVKFTTVDV</sequence>
<dbReference type="EMBL" id="KN848063">
    <property type="protein sequence ID" value="KIY02965.1"/>
    <property type="molecule type" value="Genomic_DNA"/>
</dbReference>
<dbReference type="AlphaFoldDB" id="A0A0D2KHQ7"/>
<name>A0A0D2KHQ7_9EURO</name>
<protein>
    <submittedName>
        <fullName evidence="2">Uncharacterized protein</fullName>
    </submittedName>
</protein>
<dbReference type="InterPro" id="IPR053221">
    <property type="entry name" value="Burnettramic_acid_biosynth"/>
</dbReference>
<dbReference type="STRING" id="1442371.A0A0D2KHQ7"/>
<proteinExistence type="predicted"/>
<accession>A0A0D2KHQ7</accession>
<keyword evidence="3" id="KW-1185">Reference proteome</keyword>
<organism evidence="2 3">
    <name type="scientific">Fonsecaea multimorphosa CBS 102226</name>
    <dbReference type="NCBI Taxonomy" id="1442371"/>
    <lineage>
        <taxon>Eukaryota</taxon>
        <taxon>Fungi</taxon>
        <taxon>Dikarya</taxon>
        <taxon>Ascomycota</taxon>
        <taxon>Pezizomycotina</taxon>
        <taxon>Eurotiomycetes</taxon>
        <taxon>Chaetothyriomycetidae</taxon>
        <taxon>Chaetothyriales</taxon>
        <taxon>Herpotrichiellaceae</taxon>
        <taxon>Fonsecaea</taxon>
    </lineage>
</organism>
<dbReference type="GeneID" id="27707176"/>
<dbReference type="VEuPathDB" id="FungiDB:Z520_01430"/>
<dbReference type="RefSeq" id="XP_016637087.1">
    <property type="nucleotide sequence ID" value="XM_016771948.1"/>
</dbReference>
<evidence type="ECO:0000313" key="3">
    <source>
        <dbReference type="Proteomes" id="UP000053411"/>
    </source>
</evidence>
<feature type="compositionally biased region" description="Low complexity" evidence="1">
    <location>
        <begin position="48"/>
        <end position="57"/>
    </location>
</feature>
<dbReference type="Proteomes" id="UP000053411">
    <property type="component" value="Unassembled WGS sequence"/>
</dbReference>
<feature type="compositionally biased region" description="Basic and acidic residues" evidence="1">
    <location>
        <begin position="245"/>
        <end position="264"/>
    </location>
</feature>
<dbReference type="OrthoDB" id="3433125at2759"/>
<feature type="region of interest" description="Disordered" evidence="1">
    <location>
        <begin position="1"/>
        <end position="27"/>
    </location>
</feature>
<feature type="region of interest" description="Disordered" evidence="1">
    <location>
        <begin position="244"/>
        <end position="264"/>
    </location>
</feature>
<feature type="region of interest" description="Disordered" evidence="1">
    <location>
        <begin position="423"/>
        <end position="444"/>
    </location>
</feature>